<dbReference type="PANTHER" id="PTHR43537">
    <property type="entry name" value="TRANSCRIPTIONAL REGULATOR, GNTR FAMILY"/>
    <property type="match status" value="1"/>
</dbReference>
<feature type="domain" description="HTH gntR-type" evidence="4">
    <location>
        <begin position="14"/>
        <end position="81"/>
    </location>
</feature>
<evidence type="ECO:0000256" key="3">
    <source>
        <dbReference type="ARBA" id="ARBA00023163"/>
    </source>
</evidence>
<keyword evidence="6" id="KW-1185">Reference proteome</keyword>
<dbReference type="AlphaFoldDB" id="A0A4R1RZZ1"/>
<dbReference type="InterPro" id="IPR000524">
    <property type="entry name" value="Tscrpt_reg_HTH_GntR"/>
</dbReference>
<dbReference type="GO" id="GO:0003677">
    <property type="term" value="F:DNA binding"/>
    <property type="evidence" value="ECO:0007669"/>
    <property type="project" value="UniProtKB-KW"/>
</dbReference>
<dbReference type="PANTHER" id="PTHR43537:SF45">
    <property type="entry name" value="GNTR FAMILY REGULATORY PROTEIN"/>
    <property type="match status" value="1"/>
</dbReference>
<dbReference type="Gene3D" id="1.10.10.10">
    <property type="entry name" value="Winged helix-like DNA-binding domain superfamily/Winged helix DNA-binding domain"/>
    <property type="match status" value="1"/>
</dbReference>
<dbReference type="SUPFAM" id="SSF46785">
    <property type="entry name" value="Winged helix' DNA-binding domain"/>
    <property type="match status" value="1"/>
</dbReference>
<evidence type="ECO:0000313" key="6">
    <source>
        <dbReference type="Proteomes" id="UP000295008"/>
    </source>
</evidence>
<organism evidence="5 6">
    <name type="scientific">Hydrogenispora ethanolica</name>
    <dbReference type="NCBI Taxonomy" id="1082276"/>
    <lineage>
        <taxon>Bacteria</taxon>
        <taxon>Bacillati</taxon>
        <taxon>Bacillota</taxon>
        <taxon>Hydrogenispora</taxon>
    </lineage>
</organism>
<keyword evidence="1" id="KW-0805">Transcription regulation</keyword>
<dbReference type="OrthoDB" id="389878at2"/>
<dbReference type="SUPFAM" id="SSF48008">
    <property type="entry name" value="GntR ligand-binding domain-like"/>
    <property type="match status" value="1"/>
</dbReference>
<dbReference type="GO" id="GO:0003700">
    <property type="term" value="F:DNA-binding transcription factor activity"/>
    <property type="evidence" value="ECO:0007669"/>
    <property type="project" value="InterPro"/>
</dbReference>
<protein>
    <submittedName>
        <fullName evidence="5">DNA-binding GntR family transcriptional regulator</fullName>
    </submittedName>
</protein>
<dbReference type="SMART" id="SM00895">
    <property type="entry name" value="FCD"/>
    <property type="match status" value="1"/>
</dbReference>
<dbReference type="InterPro" id="IPR008920">
    <property type="entry name" value="TF_FadR/GntR_C"/>
</dbReference>
<dbReference type="PROSITE" id="PS50949">
    <property type="entry name" value="HTH_GNTR"/>
    <property type="match status" value="1"/>
</dbReference>
<dbReference type="InterPro" id="IPR036390">
    <property type="entry name" value="WH_DNA-bd_sf"/>
</dbReference>
<dbReference type="Proteomes" id="UP000295008">
    <property type="component" value="Unassembled WGS sequence"/>
</dbReference>
<dbReference type="InterPro" id="IPR036388">
    <property type="entry name" value="WH-like_DNA-bd_sf"/>
</dbReference>
<reference evidence="5 6" key="1">
    <citation type="submission" date="2019-03" db="EMBL/GenBank/DDBJ databases">
        <title>Genomic Encyclopedia of Type Strains, Phase IV (KMG-IV): sequencing the most valuable type-strain genomes for metagenomic binning, comparative biology and taxonomic classification.</title>
        <authorList>
            <person name="Goeker M."/>
        </authorList>
    </citation>
    <scope>NUCLEOTIDE SEQUENCE [LARGE SCALE GENOMIC DNA]</scope>
    <source>
        <strain evidence="5 6">LX-B</strain>
    </source>
</reference>
<dbReference type="Pfam" id="PF00392">
    <property type="entry name" value="GntR"/>
    <property type="match status" value="1"/>
</dbReference>
<comment type="caution">
    <text evidence="5">The sequence shown here is derived from an EMBL/GenBank/DDBJ whole genome shotgun (WGS) entry which is preliminary data.</text>
</comment>
<evidence type="ECO:0000256" key="2">
    <source>
        <dbReference type="ARBA" id="ARBA00023125"/>
    </source>
</evidence>
<dbReference type="Gene3D" id="1.20.120.530">
    <property type="entry name" value="GntR ligand-binding domain-like"/>
    <property type="match status" value="1"/>
</dbReference>
<evidence type="ECO:0000256" key="1">
    <source>
        <dbReference type="ARBA" id="ARBA00023015"/>
    </source>
</evidence>
<accession>A0A4R1RZZ1</accession>
<dbReference type="RefSeq" id="WP_132013599.1">
    <property type="nucleotide sequence ID" value="NZ_SLUN01000006.1"/>
</dbReference>
<proteinExistence type="predicted"/>
<dbReference type="SMART" id="SM00345">
    <property type="entry name" value="HTH_GNTR"/>
    <property type="match status" value="1"/>
</dbReference>
<sequence length="258" mass="30343">MQYNDYQLASLKEQASGGEVYQILRRAIEELYLQPGAVLSIKDICEHFEIGRSPVRDALIRLDQEGLVTLLPQRGTMISRIDLARVEQERFLRLSVEEEVMKLFMACHTPSDITLLNEALRRQQELLDRKEVDMREFLLRDDEFHEVFYAVADKLFCLRAIQNVWGHYRRMRLLTCGTDSGLQEVIRQHSALIAAMQARDTELMRNIFLVHLRKLDREERSLLKKYPYLFKGADDRESVNPRLRADYLQTLRMEKGII</sequence>
<keyword evidence="2 5" id="KW-0238">DNA-binding</keyword>
<keyword evidence="3" id="KW-0804">Transcription</keyword>
<dbReference type="InterPro" id="IPR011711">
    <property type="entry name" value="GntR_C"/>
</dbReference>
<evidence type="ECO:0000313" key="5">
    <source>
        <dbReference type="EMBL" id="TCL72388.1"/>
    </source>
</evidence>
<dbReference type="Pfam" id="PF07729">
    <property type="entry name" value="FCD"/>
    <property type="match status" value="1"/>
</dbReference>
<gene>
    <name evidence="5" type="ORF">EDC14_100698</name>
</gene>
<name>A0A4R1RZZ1_HYDET</name>
<evidence type="ECO:0000259" key="4">
    <source>
        <dbReference type="PROSITE" id="PS50949"/>
    </source>
</evidence>
<dbReference type="EMBL" id="SLUN01000006">
    <property type="protein sequence ID" value="TCL72388.1"/>
    <property type="molecule type" value="Genomic_DNA"/>
</dbReference>